<sequence length="745" mass="80372">MESQSLNSGSGRLPDLKDHRKLTLDTRLSLGPLPKSWLCKLVPPCKQGRHGPKFSPLASEGRAINLLGKYHLTEEGLIHDLRALHKGAIYTRDEFLKRARAWYKAEIDRLLHLDKVREEAKEEREERNRTVLETAGDLLDAKKVVDEAKEAEEQAKKAEEKKLNINVKQASVVEEDETTPGPTQKRGKRATGQAPTRIQPPRAAKRKAVEPTPEPPKRAPKKTKAKTGTPIPINEVTPTALAPEPTPVPELAPITEESVLSSLSSEPTATPSPERQHPPPPIPNETGSSTLPSAPTDTPTSEPSEAAPSPAPILLPSVRPISSSTATAPKLFSPPFTPTSPKYSPSLLHRPSLFPADHPKPPETKGAYQLLAYDFASFKVDNPPQVGTGFTPRLGDGGRAGSPSAYEPGGWLSMGTPSDAAKFVTRVQSAVDAKVTKLVWARKEREEAGEMGVVKCGLGESYVISVDFEPATRISPDMAAPVGTGRGWTPVNLEAKMMQTVEEGEGERGEGERGEGERGEGEREEGAKVEGPGEEDREGGEVGKDVVVEVGEENIGNEQDRKGDNEKDRKETERAATEHDLELEREFFGLGSNEELDSQELDNEGLDNQEPDSEEPGSEELDNGNDVGLLSELPSPSPSPEHCKKITKEDTSGILPITHSSEASSSSTTLDEKKMANGETKAPEAEMDLSPTLGRWATDSGKTKTATVIFEDLASDPVEISGLAFAVDICASETGDAKDALILML</sequence>
<feature type="compositionally biased region" description="Basic and acidic residues" evidence="2">
    <location>
        <begin position="558"/>
        <end position="587"/>
    </location>
</feature>
<evidence type="ECO:0000256" key="1">
    <source>
        <dbReference type="SAM" id="Coils"/>
    </source>
</evidence>
<proteinExistence type="predicted"/>
<comment type="caution">
    <text evidence="3">The sequence shown here is derived from an EMBL/GenBank/DDBJ whole genome shotgun (WGS) entry which is preliminary data.</text>
</comment>
<dbReference type="EMBL" id="JAUKUA010000006">
    <property type="protein sequence ID" value="KAK0707680.1"/>
    <property type="molecule type" value="Genomic_DNA"/>
</dbReference>
<reference evidence="3" key="1">
    <citation type="submission" date="2023-06" db="EMBL/GenBank/DDBJ databases">
        <title>Genome-scale phylogeny and comparative genomics of the fungal order Sordariales.</title>
        <authorList>
            <consortium name="Lawrence Berkeley National Laboratory"/>
            <person name="Hensen N."/>
            <person name="Bonometti L."/>
            <person name="Westerberg I."/>
            <person name="Brannstrom I.O."/>
            <person name="Guillou S."/>
            <person name="Cros-Aarteil S."/>
            <person name="Calhoun S."/>
            <person name="Haridas S."/>
            <person name="Kuo A."/>
            <person name="Mondo S."/>
            <person name="Pangilinan J."/>
            <person name="Riley R."/>
            <person name="Labutti K."/>
            <person name="Andreopoulos B."/>
            <person name="Lipzen A."/>
            <person name="Chen C."/>
            <person name="Yanf M."/>
            <person name="Daum C."/>
            <person name="Ng V."/>
            <person name="Clum A."/>
            <person name="Steindorff A."/>
            <person name="Ohm R."/>
            <person name="Martin F."/>
            <person name="Silar P."/>
            <person name="Natvig D."/>
            <person name="Lalanne C."/>
            <person name="Gautier V."/>
            <person name="Ament-Velasquez S.L."/>
            <person name="Kruys A."/>
            <person name="Hutchinson M.I."/>
            <person name="Powell A.J."/>
            <person name="Barry K."/>
            <person name="Miller A.N."/>
            <person name="Grigoriev I.V."/>
            <person name="Debuchy R."/>
            <person name="Gladieux P."/>
            <person name="Thoren M.H."/>
            <person name="Johannesson H."/>
        </authorList>
    </citation>
    <scope>NUCLEOTIDE SEQUENCE</scope>
    <source>
        <strain evidence="3">SMH4607-1</strain>
    </source>
</reference>
<gene>
    <name evidence="3" type="ORF">B0H67DRAFT_556338</name>
</gene>
<dbReference type="Proteomes" id="UP001172102">
    <property type="component" value="Unassembled WGS sequence"/>
</dbReference>
<feature type="region of interest" description="Disordered" evidence="2">
    <location>
        <begin position="168"/>
        <end position="337"/>
    </location>
</feature>
<feature type="compositionally biased region" description="Acidic residues" evidence="2">
    <location>
        <begin position="594"/>
        <end position="623"/>
    </location>
</feature>
<keyword evidence="1" id="KW-0175">Coiled coil</keyword>
<feature type="compositionally biased region" description="Low complexity" evidence="2">
    <location>
        <begin position="256"/>
        <end position="266"/>
    </location>
</feature>
<organism evidence="3 4">
    <name type="scientific">Lasiosphaeris hirsuta</name>
    <dbReference type="NCBI Taxonomy" id="260670"/>
    <lineage>
        <taxon>Eukaryota</taxon>
        <taxon>Fungi</taxon>
        <taxon>Dikarya</taxon>
        <taxon>Ascomycota</taxon>
        <taxon>Pezizomycotina</taxon>
        <taxon>Sordariomycetes</taxon>
        <taxon>Sordariomycetidae</taxon>
        <taxon>Sordariales</taxon>
        <taxon>Lasiosphaeriaceae</taxon>
        <taxon>Lasiosphaeris</taxon>
    </lineage>
</organism>
<feature type="compositionally biased region" description="Low complexity" evidence="2">
    <location>
        <begin position="298"/>
        <end position="308"/>
    </location>
</feature>
<feature type="region of interest" description="Disordered" evidence="2">
    <location>
        <begin position="500"/>
        <end position="701"/>
    </location>
</feature>
<protein>
    <submittedName>
        <fullName evidence="3">Uncharacterized protein</fullName>
    </submittedName>
</protein>
<name>A0AA40A1Q3_9PEZI</name>
<evidence type="ECO:0000256" key="2">
    <source>
        <dbReference type="SAM" id="MobiDB-lite"/>
    </source>
</evidence>
<evidence type="ECO:0000313" key="4">
    <source>
        <dbReference type="Proteomes" id="UP001172102"/>
    </source>
</evidence>
<feature type="coiled-coil region" evidence="1">
    <location>
        <begin position="113"/>
        <end position="168"/>
    </location>
</feature>
<keyword evidence="4" id="KW-1185">Reference proteome</keyword>
<evidence type="ECO:0000313" key="3">
    <source>
        <dbReference type="EMBL" id="KAK0707680.1"/>
    </source>
</evidence>
<feature type="compositionally biased region" description="Basic and acidic residues" evidence="2">
    <location>
        <begin position="670"/>
        <end position="684"/>
    </location>
</feature>
<feature type="compositionally biased region" description="Polar residues" evidence="2">
    <location>
        <begin position="285"/>
        <end position="297"/>
    </location>
</feature>
<feature type="compositionally biased region" description="Basic and acidic residues" evidence="2">
    <location>
        <begin position="641"/>
        <end position="651"/>
    </location>
</feature>
<accession>A0AA40A1Q3</accession>
<feature type="compositionally biased region" description="Basic and acidic residues" evidence="2">
    <location>
        <begin position="506"/>
        <end position="528"/>
    </location>
</feature>
<feature type="region of interest" description="Disordered" evidence="2">
    <location>
        <begin position="342"/>
        <end position="361"/>
    </location>
</feature>
<dbReference type="AlphaFoldDB" id="A0AA40A1Q3"/>